<sequence length="116" mass="12784">MNIMARKSNPPLPAVRRLLVGLGENIRLARLRRRLSASLVAERAGMSRTTLAAIERGEPSATLGSYANVLHVLGLHGDLALLARDDELGRKLQDAGLPTRGRPRRRARKDDDDRQS</sequence>
<dbReference type="EMBL" id="JMCC02000003">
    <property type="protein sequence ID" value="KIG19269.1"/>
    <property type="molecule type" value="Genomic_DNA"/>
</dbReference>
<dbReference type="SUPFAM" id="SSF47413">
    <property type="entry name" value="lambda repressor-like DNA-binding domains"/>
    <property type="match status" value="1"/>
</dbReference>
<accession>A0A0C1ZP30</accession>
<dbReference type="PROSITE" id="PS50943">
    <property type="entry name" value="HTH_CROC1"/>
    <property type="match status" value="1"/>
</dbReference>
<reference evidence="3 4" key="1">
    <citation type="submission" date="2014-12" db="EMBL/GenBank/DDBJ databases">
        <title>Genome assembly of Enhygromyxa salina DSM 15201.</title>
        <authorList>
            <person name="Sharma G."/>
            <person name="Subramanian S."/>
        </authorList>
    </citation>
    <scope>NUCLEOTIDE SEQUENCE [LARGE SCALE GENOMIC DNA]</scope>
    <source>
        <strain evidence="3 4">DSM 15201</strain>
    </source>
</reference>
<protein>
    <recommendedName>
        <fullName evidence="2">HTH cro/C1-type domain-containing protein</fullName>
    </recommendedName>
</protein>
<evidence type="ECO:0000259" key="2">
    <source>
        <dbReference type="PROSITE" id="PS50943"/>
    </source>
</evidence>
<evidence type="ECO:0000313" key="3">
    <source>
        <dbReference type="EMBL" id="KIG19269.1"/>
    </source>
</evidence>
<feature type="domain" description="HTH cro/C1-type" evidence="2">
    <location>
        <begin position="26"/>
        <end position="79"/>
    </location>
</feature>
<evidence type="ECO:0000313" key="4">
    <source>
        <dbReference type="Proteomes" id="UP000031599"/>
    </source>
</evidence>
<dbReference type="InterPro" id="IPR010982">
    <property type="entry name" value="Lambda_DNA-bd_dom_sf"/>
</dbReference>
<organism evidence="3 4">
    <name type="scientific">Enhygromyxa salina</name>
    <dbReference type="NCBI Taxonomy" id="215803"/>
    <lineage>
        <taxon>Bacteria</taxon>
        <taxon>Pseudomonadati</taxon>
        <taxon>Myxococcota</taxon>
        <taxon>Polyangia</taxon>
        <taxon>Nannocystales</taxon>
        <taxon>Nannocystaceae</taxon>
        <taxon>Enhygromyxa</taxon>
    </lineage>
</organism>
<comment type="caution">
    <text evidence="3">The sequence shown here is derived from an EMBL/GenBank/DDBJ whole genome shotgun (WGS) entry which is preliminary data.</text>
</comment>
<dbReference type="SMART" id="SM00530">
    <property type="entry name" value="HTH_XRE"/>
    <property type="match status" value="1"/>
</dbReference>
<dbReference type="Gene3D" id="1.10.260.40">
    <property type="entry name" value="lambda repressor-like DNA-binding domains"/>
    <property type="match status" value="1"/>
</dbReference>
<dbReference type="Proteomes" id="UP000031599">
    <property type="component" value="Unassembled WGS sequence"/>
</dbReference>
<dbReference type="InterPro" id="IPR001387">
    <property type="entry name" value="Cro/C1-type_HTH"/>
</dbReference>
<feature type="region of interest" description="Disordered" evidence="1">
    <location>
        <begin position="92"/>
        <end position="116"/>
    </location>
</feature>
<dbReference type="AlphaFoldDB" id="A0A0C1ZP30"/>
<proteinExistence type="predicted"/>
<gene>
    <name evidence="3" type="ORF">DB30_03825</name>
</gene>
<name>A0A0C1ZP30_9BACT</name>
<dbReference type="Pfam" id="PF13560">
    <property type="entry name" value="HTH_31"/>
    <property type="match status" value="1"/>
</dbReference>
<dbReference type="CDD" id="cd00093">
    <property type="entry name" value="HTH_XRE"/>
    <property type="match status" value="1"/>
</dbReference>
<dbReference type="GO" id="GO:0003677">
    <property type="term" value="F:DNA binding"/>
    <property type="evidence" value="ECO:0007669"/>
    <property type="project" value="InterPro"/>
</dbReference>
<evidence type="ECO:0000256" key="1">
    <source>
        <dbReference type="SAM" id="MobiDB-lite"/>
    </source>
</evidence>